<dbReference type="Pfam" id="PF14696">
    <property type="entry name" value="Glyoxalase_5"/>
    <property type="match status" value="1"/>
</dbReference>
<dbReference type="NCBIfam" id="TIGR01263">
    <property type="entry name" value="4HPPD"/>
    <property type="match status" value="1"/>
</dbReference>
<dbReference type="SUPFAM" id="SSF54593">
    <property type="entry name" value="Glyoxalase/Bleomycin resistance protein/Dihydroxybiphenyl dioxygenase"/>
    <property type="match status" value="1"/>
</dbReference>
<evidence type="ECO:0000256" key="4">
    <source>
        <dbReference type="ARBA" id="ARBA00022723"/>
    </source>
</evidence>
<evidence type="ECO:0000256" key="2">
    <source>
        <dbReference type="ARBA" id="ARBA00005877"/>
    </source>
</evidence>
<evidence type="ECO:0000313" key="14">
    <source>
        <dbReference type="Proteomes" id="UP000324907"/>
    </source>
</evidence>
<feature type="binding site" evidence="10">
    <location>
        <position position="270"/>
    </location>
    <ligand>
        <name>Fe cation</name>
        <dbReference type="ChEBI" id="CHEBI:24875"/>
    </ligand>
</feature>
<evidence type="ECO:0000256" key="9">
    <source>
        <dbReference type="PIRNR" id="PIRNR009283"/>
    </source>
</evidence>
<dbReference type="GO" id="GO:0006559">
    <property type="term" value="P:L-phenylalanine catabolic process"/>
    <property type="evidence" value="ECO:0007669"/>
    <property type="project" value="UniProtKB-KW"/>
</dbReference>
<dbReference type="PROSITE" id="PS51819">
    <property type="entry name" value="VOC"/>
    <property type="match status" value="2"/>
</dbReference>
<evidence type="ECO:0000313" key="13">
    <source>
        <dbReference type="EMBL" id="KAA0171631.1"/>
    </source>
</evidence>
<dbReference type="CDD" id="cd07250">
    <property type="entry name" value="HPPD_C_like"/>
    <property type="match status" value="1"/>
</dbReference>
<dbReference type="FunFam" id="3.10.180.10:FF:000001">
    <property type="entry name" value="4-hydroxyphenylpyruvate dioxygenase"/>
    <property type="match status" value="1"/>
</dbReference>
<dbReference type="InterPro" id="IPR037523">
    <property type="entry name" value="VOC_core"/>
</dbReference>
<evidence type="ECO:0000256" key="10">
    <source>
        <dbReference type="PIRSR" id="PIRSR009283-1"/>
    </source>
</evidence>
<dbReference type="Proteomes" id="UP000324907">
    <property type="component" value="Unassembled WGS sequence"/>
</dbReference>
<protein>
    <recommendedName>
        <fullName evidence="3 9">4-hydroxyphenylpyruvate dioxygenase</fullName>
    </recommendedName>
</protein>
<dbReference type="PANTHER" id="PTHR11959:SF1">
    <property type="entry name" value="4-HYDROXYPHENYLPYRUVATE DIOXYGENASE"/>
    <property type="match status" value="1"/>
</dbReference>
<evidence type="ECO:0000256" key="5">
    <source>
        <dbReference type="ARBA" id="ARBA00022737"/>
    </source>
</evidence>
<keyword evidence="4 10" id="KW-0479">Metal-binding</keyword>
<dbReference type="GO" id="GO:0003868">
    <property type="term" value="F:4-hydroxyphenylpyruvate dioxygenase activity"/>
    <property type="evidence" value="ECO:0007669"/>
    <property type="project" value="InterPro"/>
</dbReference>
<keyword evidence="8" id="KW-0585">Phenylalanine catabolism</keyword>
<dbReference type="InterPro" id="IPR029068">
    <property type="entry name" value="Glyas_Bleomycin-R_OHBP_Dase"/>
</dbReference>
<keyword evidence="7 10" id="KW-0408">Iron</keyword>
<evidence type="ECO:0000256" key="6">
    <source>
        <dbReference type="ARBA" id="ARBA00022878"/>
    </source>
</evidence>
<dbReference type="GO" id="GO:0006572">
    <property type="term" value="P:L-tyrosine catabolic process"/>
    <property type="evidence" value="ECO:0007669"/>
    <property type="project" value="UniProtKB-KW"/>
</dbReference>
<evidence type="ECO:0000256" key="1">
    <source>
        <dbReference type="ARBA" id="ARBA00005162"/>
    </source>
</evidence>
<dbReference type="PIRSF" id="PIRSF009283">
    <property type="entry name" value="HPP_dOase"/>
    <property type="match status" value="1"/>
</dbReference>
<evidence type="ECO:0000256" key="8">
    <source>
        <dbReference type="ARBA" id="ARBA00023232"/>
    </source>
</evidence>
<feature type="domain" description="VOC" evidence="11">
    <location>
        <begin position="20"/>
        <end position="153"/>
    </location>
</feature>
<keyword evidence="6" id="KW-0828">Tyrosine catabolism</keyword>
<reference evidence="14 15" key="1">
    <citation type="submission" date="2019-07" db="EMBL/GenBank/DDBJ databases">
        <title>Genomes of Cafeteria roenbergensis.</title>
        <authorList>
            <person name="Fischer M.G."/>
            <person name="Hackl T."/>
            <person name="Roman M."/>
        </authorList>
    </citation>
    <scope>NUCLEOTIDE SEQUENCE [LARGE SCALE GENOMIC DNA]</scope>
    <source>
        <strain evidence="12 15">Cflag</strain>
        <strain evidence="13 14">RCC970-E3</strain>
    </source>
</reference>
<dbReference type="InterPro" id="IPR004360">
    <property type="entry name" value="Glyas_Fos-R_dOase_dom"/>
</dbReference>
<comment type="caution">
    <text evidence="13">The sequence shown here is derived from an EMBL/GenBank/DDBJ whole genome shotgun (WGS) entry which is preliminary data.</text>
</comment>
<proteinExistence type="inferred from homology"/>
<dbReference type="PANTHER" id="PTHR11959">
    <property type="entry name" value="4-HYDROXYPHENYLPYRUVATE DIOXYGENASE"/>
    <property type="match status" value="1"/>
</dbReference>
<dbReference type="AlphaFoldDB" id="A0A5A8E704"/>
<evidence type="ECO:0000256" key="7">
    <source>
        <dbReference type="ARBA" id="ARBA00023004"/>
    </source>
</evidence>
<dbReference type="InterPro" id="IPR005956">
    <property type="entry name" value="4OHPhenylPyrv_dOase"/>
</dbReference>
<dbReference type="InterPro" id="IPR041735">
    <property type="entry name" value="4OHPhenylPyrv_dOase_C"/>
</dbReference>
<sequence>MTSYEDAPKGEKPAFGSFTGFDHVHWWVGNAKVMADWFIVRFGFERVAYRGLETGHRTMVSHVVRQGKIVFVFSSPINPCDTTDEMCAHLSKHGDGVKDVAFGVPDCKKIFDTAVSRGAKALVEPHVEEDADGKVVMATVATYGDTVHTFVERTEYTGAFLPNYKTVSEADPVNAVLPAAGLDIVDHIVGNMGDGEMETTVSWYLKVLEFHRFWSVDDKDIHTEFSSLRSVVVADYDEVIKMPINEPAVGKRKSQIQEFVEYYGGNGVQHIALKTDDIITAITNLRARGVKFLKVPSTYYDSLETRLAAAGIKVKEDMATIRDLNILVDFDEKGYLLQLFTANVLDRPTVFLEIIQREGNSGFGAGNFKSLFEAIEREQEARGNLTETAPAAAAAAAAAAEA</sequence>
<gene>
    <name evidence="13" type="ORF">FNF28_00564</name>
    <name evidence="12" type="ORF">FNF31_00761</name>
</gene>
<comment type="similarity">
    <text evidence="2 9">Belongs to the 4HPPD family.</text>
</comment>
<dbReference type="Pfam" id="PF00903">
    <property type="entry name" value="Glyoxalase"/>
    <property type="match status" value="1"/>
</dbReference>
<dbReference type="EMBL" id="VLTL01000005">
    <property type="protein sequence ID" value="KAA0171631.1"/>
    <property type="molecule type" value="Genomic_DNA"/>
</dbReference>
<feature type="domain" description="VOC" evidence="11">
    <location>
        <begin position="184"/>
        <end position="342"/>
    </location>
</feature>
<dbReference type="Proteomes" id="UP000325113">
    <property type="component" value="Unassembled WGS sequence"/>
</dbReference>
<organism evidence="13 14">
    <name type="scientific">Cafeteria roenbergensis</name>
    <name type="common">Marine flagellate</name>
    <dbReference type="NCBI Taxonomy" id="33653"/>
    <lineage>
        <taxon>Eukaryota</taxon>
        <taxon>Sar</taxon>
        <taxon>Stramenopiles</taxon>
        <taxon>Bigyra</taxon>
        <taxon>Opalozoa</taxon>
        <taxon>Bicosoecida</taxon>
        <taxon>Cafeteriaceae</taxon>
        <taxon>Cafeteria</taxon>
    </lineage>
</organism>
<dbReference type="EMBL" id="VLTM01000004">
    <property type="protein sequence ID" value="KAA0167826.1"/>
    <property type="molecule type" value="Genomic_DNA"/>
</dbReference>
<evidence type="ECO:0000256" key="3">
    <source>
        <dbReference type="ARBA" id="ARBA00013222"/>
    </source>
</evidence>
<name>A0A5A8E704_CAFRO</name>
<evidence type="ECO:0000313" key="12">
    <source>
        <dbReference type="EMBL" id="KAA0167826.1"/>
    </source>
</evidence>
<evidence type="ECO:0000313" key="15">
    <source>
        <dbReference type="Proteomes" id="UP000325113"/>
    </source>
</evidence>
<dbReference type="InterPro" id="IPR041736">
    <property type="entry name" value="4OHPhenylPyrv_dOase_N"/>
</dbReference>
<feature type="binding site" evidence="10">
    <location>
        <position position="187"/>
    </location>
    <ligand>
        <name>Fe cation</name>
        <dbReference type="ChEBI" id="CHEBI:24875"/>
    </ligand>
</feature>
<keyword evidence="5" id="KW-0677">Repeat</keyword>
<dbReference type="CDD" id="cd08342">
    <property type="entry name" value="HPPD_N_like"/>
    <property type="match status" value="1"/>
</dbReference>
<dbReference type="Gene3D" id="3.10.180.10">
    <property type="entry name" value="2,3-Dihydroxybiphenyl 1,2-Dioxygenase, domain 1"/>
    <property type="match status" value="2"/>
</dbReference>
<dbReference type="GO" id="GO:0046872">
    <property type="term" value="F:metal ion binding"/>
    <property type="evidence" value="ECO:0007669"/>
    <property type="project" value="UniProtKB-KW"/>
</dbReference>
<comment type="cofactor">
    <cofactor evidence="10">
        <name>Fe cation</name>
        <dbReference type="ChEBI" id="CHEBI:24875"/>
    </cofactor>
    <text evidence="10">Binds 1 Fe cation per subunit.</text>
</comment>
<accession>A0A5A8E704</accession>
<comment type="pathway">
    <text evidence="1">Amino-acid degradation; L-phenylalanine degradation; acetoacetate and fumarate from L-phenylalanine: step 3/6.</text>
</comment>
<feature type="binding site" evidence="10">
    <location>
        <position position="353"/>
    </location>
    <ligand>
        <name>Fe cation</name>
        <dbReference type="ChEBI" id="CHEBI:24875"/>
    </ligand>
</feature>
<evidence type="ECO:0000259" key="11">
    <source>
        <dbReference type="PROSITE" id="PS51819"/>
    </source>
</evidence>